<dbReference type="Pfam" id="PF03009">
    <property type="entry name" value="GDPD"/>
    <property type="match status" value="1"/>
</dbReference>
<sequence length="468" mass="50475">MATTSAAALDPTPSPSPRTQFKVRLADLPTRYFIAHRGAGAYVAPEDTAQALDHGNDEPDADLLEFDVRVLTDGVGGVWHDPTVDRVSTSTGSVDALSSTAFSKLVIDSSSWFGGGVANTHPILLDQVLSEFGGKRLLLAHPKDTAAMKLVIDEVTRRGLTDAVQVQTLSRSDLKLAIAAGLNGQLLIQDAAQAQVDTPAAVKADGIKRVSIQDELSDGVIRDYVNAGLLVSVWNVDRQYRRDHLYALGVRGIDSNDPTYVSGDTARYGRGRDPFSTQTWWYGQIGQAQTADALTASKRGRFIAPNWWHVNLGEYPLFVLQGWASPLPKTYKLKLQMRYDSLGKDRKRWGGVYFSAKNDSAYSDADSSLNGGYSAILRTNGTLGLYRKDAGKTVTLKTLSTTALKKGHVAGLTISVSGSSVTVTRTDGPDKKITVKDTKYRGRYVFLGRHASAGHEGPGVSFANVTVG</sequence>
<proteinExistence type="predicted"/>
<evidence type="ECO:0000313" key="2">
    <source>
        <dbReference type="EMBL" id="TQL98608.1"/>
    </source>
</evidence>
<reference evidence="2 3" key="1">
    <citation type="submission" date="2019-06" db="EMBL/GenBank/DDBJ databases">
        <title>Sequencing the genomes of 1000 actinobacteria strains.</title>
        <authorList>
            <person name="Klenk H.-P."/>
        </authorList>
    </citation>
    <scope>NUCLEOTIDE SEQUENCE [LARGE SCALE GENOMIC DNA]</scope>
    <source>
        <strain evidence="2 3">DSM 102200</strain>
    </source>
</reference>
<dbReference type="Proteomes" id="UP000316096">
    <property type="component" value="Unassembled WGS sequence"/>
</dbReference>
<dbReference type="PROSITE" id="PS51704">
    <property type="entry name" value="GP_PDE"/>
    <property type="match status" value="1"/>
</dbReference>
<dbReference type="Gene3D" id="2.60.120.560">
    <property type="entry name" value="Exo-inulinase, domain 1"/>
    <property type="match status" value="1"/>
</dbReference>
<keyword evidence="3" id="KW-1185">Reference proteome</keyword>
<organism evidence="2 3">
    <name type="scientific">Actinoallomurus bryophytorum</name>
    <dbReference type="NCBI Taxonomy" id="1490222"/>
    <lineage>
        <taxon>Bacteria</taxon>
        <taxon>Bacillati</taxon>
        <taxon>Actinomycetota</taxon>
        <taxon>Actinomycetes</taxon>
        <taxon>Streptosporangiales</taxon>
        <taxon>Thermomonosporaceae</taxon>
        <taxon>Actinoallomurus</taxon>
    </lineage>
</organism>
<dbReference type="AlphaFoldDB" id="A0A543CNC5"/>
<comment type="caution">
    <text evidence="2">The sequence shown here is derived from an EMBL/GenBank/DDBJ whole genome shotgun (WGS) entry which is preliminary data.</text>
</comment>
<dbReference type="EMBL" id="VFOZ01000001">
    <property type="protein sequence ID" value="TQL98608.1"/>
    <property type="molecule type" value="Genomic_DNA"/>
</dbReference>
<protein>
    <submittedName>
        <fullName evidence="2">Glycerophosphoryl diester phosphodiesterase</fullName>
    </submittedName>
</protein>
<gene>
    <name evidence="2" type="ORF">FB559_4235</name>
</gene>
<dbReference type="PANTHER" id="PTHR46211">
    <property type="entry name" value="GLYCEROPHOSPHORYL DIESTER PHOSPHODIESTERASE"/>
    <property type="match status" value="1"/>
</dbReference>
<evidence type="ECO:0000259" key="1">
    <source>
        <dbReference type="PROSITE" id="PS51704"/>
    </source>
</evidence>
<dbReference type="PANTHER" id="PTHR46211:SF1">
    <property type="entry name" value="GLYCEROPHOSPHODIESTER PHOSPHODIESTERASE, CYTOPLASMIC"/>
    <property type="match status" value="1"/>
</dbReference>
<name>A0A543CNC5_9ACTN</name>
<dbReference type="InterPro" id="IPR030395">
    <property type="entry name" value="GP_PDE_dom"/>
</dbReference>
<feature type="domain" description="GP-PDE" evidence="1">
    <location>
        <begin position="31"/>
        <end position="265"/>
    </location>
</feature>
<dbReference type="GO" id="GO:0008081">
    <property type="term" value="F:phosphoric diester hydrolase activity"/>
    <property type="evidence" value="ECO:0007669"/>
    <property type="project" value="InterPro"/>
</dbReference>
<dbReference type="SUPFAM" id="SSF51695">
    <property type="entry name" value="PLC-like phosphodiesterases"/>
    <property type="match status" value="1"/>
</dbReference>
<dbReference type="GO" id="GO:0006629">
    <property type="term" value="P:lipid metabolic process"/>
    <property type="evidence" value="ECO:0007669"/>
    <property type="project" value="InterPro"/>
</dbReference>
<dbReference type="InterPro" id="IPR017946">
    <property type="entry name" value="PLC-like_Pdiesterase_TIM-brl"/>
</dbReference>
<accession>A0A543CNC5</accession>
<evidence type="ECO:0000313" key="3">
    <source>
        <dbReference type="Proteomes" id="UP000316096"/>
    </source>
</evidence>
<dbReference type="Gene3D" id="3.20.20.190">
    <property type="entry name" value="Phosphatidylinositol (PI) phosphodiesterase"/>
    <property type="match status" value="1"/>
</dbReference>